<sequence>MATFIRPTTVTRVTSGFRTSSRPNHHGVDLAAPGRHEIFAVADGKVTRSYYSDSYGECIMIKHQIDGQTWESVYAHLRRGTRRVKVGDRVSQGQVLGIMGSTGRSTGQHLHFELHRGRWNVNKTNAVDPLDYIGENVLNRLFSQRHKSQGDQVRRFQNQLLAVGEKLPKYGADGIFGDETEGAVRSFQKRRNIQVDGIIGPETRRELQEARPNYRRMLRLKNPFMKGNDVKAIQRVVGTKDDSLYGPKTEQKLIKYQNQNHLLVDGIVGPQTWGHMF</sequence>
<accession>A0ABS6JI36</accession>
<dbReference type="Pfam" id="PF01471">
    <property type="entry name" value="PG_binding_1"/>
    <property type="match status" value="2"/>
</dbReference>
<dbReference type="CDD" id="cd12797">
    <property type="entry name" value="M23_peptidase"/>
    <property type="match status" value="1"/>
</dbReference>
<dbReference type="PANTHER" id="PTHR21666:SF270">
    <property type="entry name" value="MUREIN HYDROLASE ACTIVATOR ENVC"/>
    <property type="match status" value="1"/>
</dbReference>
<evidence type="ECO:0000313" key="3">
    <source>
        <dbReference type="EMBL" id="MBU9713301.1"/>
    </source>
</evidence>
<comment type="caution">
    <text evidence="3">The sequence shown here is derived from an EMBL/GenBank/DDBJ whole genome shotgun (WGS) entry which is preliminary data.</text>
</comment>
<dbReference type="InterPro" id="IPR016047">
    <property type="entry name" value="M23ase_b-sheet_dom"/>
</dbReference>
<feature type="domain" description="Peptidoglycan binding-like" evidence="1">
    <location>
        <begin position="149"/>
        <end position="206"/>
    </location>
</feature>
<name>A0ABS6JI36_9BACI</name>
<protein>
    <submittedName>
        <fullName evidence="3">Peptidoglycan DD-metalloendopeptidase family protein</fullName>
    </submittedName>
</protein>
<dbReference type="EMBL" id="JAHQCS010000131">
    <property type="protein sequence ID" value="MBU9713301.1"/>
    <property type="molecule type" value="Genomic_DNA"/>
</dbReference>
<dbReference type="PANTHER" id="PTHR21666">
    <property type="entry name" value="PEPTIDASE-RELATED"/>
    <property type="match status" value="1"/>
</dbReference>
<reference evidence="3 4" key="1">
    <citation type="submission" date="2021-06" db="EMBL/GenBank/DDBJ databases">
        <title>Bacillus sp. RD4P76, an endophyte from a halophyte.</title>
        <authorList>
            <person name="Sun J.-Q."/>
        </authorList>
    </citation>
    <scope>NUCLEOTIDE SEQUENCE [LARGE SCALE GENOMIC DNA]</scope>
    <source>
        <strain evidence="3 4">CGMCC 1.15917</strain>
    </source>
</reference>
<dbReference type="RefSeq" id="WP_217067458.1">
    <property type="nucleotide sequence ID" value="NZ_JAHQCS010000131.1"/>
</dbReference>
<dbReference type="Pfam" id="PF01551">
    <property type="entry name" value="Peptidase_M23"/>
    <property type="match status" value="1"/>
</dbReference>
<organism evidence="3 4">
    <name type="scientific">Evansella tamaricis</name>
    <dbReference type="NCBI Taxonomy" id="2069301"/>
    <lineage>
        <taxon>Bacteria</taxon>
        <taxon>Bacillati</taxon>
        <taxon>Bacillota</taxon>
        <taxon>Bacilli</taxon>
        <taxon>Bacillales</taxon>
        <taxon>Bacillaceae</taxon>
        <taxon>Evansella</taxon>
    </lineage>
</organism>
<proteinExistence type="predicted"/>
<dbReference type="InterPro" id="IPR050570">
    <property type="entry name" value="Cell_wall_metabolism_enzyme"/>
</dbReference>
<gene>
    <name evidence="3" type="ORF">KS419_16335</name>
</gene>
<feature type="domain" description="Peptidoglycan binding-like" evidence="1">
    <location>
        <begin position="240"/>
        <end position="276"/>
    </location>
</feature>
<feature type="domain" description="M23ase beta-sheet core" evidence="2">
    <location>
        <begin position="24"/>
        <end position="122"/>
    </location>
</feature>
<dbReference type="InterPro" id="IPR002477">
    <property type="entry name" value="Peptidoglycan-bd-like"/>
</dbReference>
<evidence type="ECO:0000259" key="2">
    <source>
        <dbReference type="Pfam" id="PF01551"/>
    </source>
</evidence>
<dbReference type="Proteomes" id="UP000784880">
    <property type="component" value="Unassembled WGS sequence"/>
</dbReference>
<evidence type="ECO:0000259" key="1">
    <source>
        <dbReference type="Pfam" id="PF01471"/>
    </source>
</evidence>
<keyword evidence="4" id="KW-1185">Reference proteome</keyword>
<evidence type="ECO:0000313" key="4">
    <source>
        <dbReference type="Proteomes" id="UP000784880"/>
    </source>
</evidence>